<dbReference type="AlphaFoldDB" id="A0A846YI22"/>
<protein>
    <recommendedName>
        <fullName evidence="4">DUF4232 domain-containing protein</fullName>
    </recommendedName>
</protein>
<reference evidence="2 3" key="1">
    <citation type="submission" date="2020-04" db="EMBL/GenBank/DDBJ databases">
        <title>MicrobeNet Type strains.</title>
        <authorList>
            <person name="Nicholson A.C."/>
        </authorList>
    </citation>
    <scope>NUCLEOTIDE SEQUENCE [LARGE SCALE GENOMIC DNA]</scope>
    <source>
        <strain evidence="2 3">JCM 3332</strain>
    </source>
</reference>
<sequence>MRKILRPFALGALAATALLSVAAPAGAQAAADFQDARVDIAPGCAGTVRSQVAVAPLPTDAPGVGISVLFRADRPDPSCTLSATVSWRNTATGATGSEEVTVSSVPAPGGWFPTDHGFQRALADTGPGPVVVTMSTNPGEVSVTV</sequence>
<dbReference type="EMBL" id="JAAXOT010000007">
    <property type="protein sequence ID" value="NKY57471.1"/>
    <property type="molecule type" value="Genomic_DNA"/>
</dbReference>
<feature type="chain" id="PRO_5039215844" description="DUF4232 domain-containing protein" evidence="1">
    <location>
        <begin position="28"/>
        <end position="145"/>
    </location>
</feature>
<keyword evidence="1" id="KW-0732">Signal</keyword>
<proteinExistence type="predicted"/>
<accession>A0A846YI22</accession>
<evidence type="ECO:0000256" key="1">
    <source>
        <dbReference type="SAM" id="SignalP"/>
    </source>
</evidence>
<dbReference type="RefSeq" id="WP_062975266.1">
    <property type="nucleotide sequence ID" value="NZ_JAAXOT010000007.1"/>
</dbReference>
<comment type="caution">
    <text evidence="2">The sequence shown here is derived from an EMBL/GenBank/DDBJ whole genome shotgun (WGS) entry which is preliminary data.</text>
</comment>
<evidence type="ECO:0008006" key="4">
    <source>
        <dbReference type="Google" id="ProtNLM"/>
    </source>
</evidence>
<evidence type="ECO:0000313" key="3">
    <source>
        <dbReference type="Proteomes" id="UP000570678"/>
    </source>
</evidence>
<feature type="signal peptide" evidence="1">
    <location>
        <begin position="1"/>
        <end position="27"/>
    </location>
</feature>
<keyword evidence="3" id="KW-1185">Reference proteome</keyword>
<organism evidence="2 3">
    <name type="scientific">Nocardia flavorosea</name>
    <dbReference type="NCBI Taxonomy" id="53429"/>
    <lineage>
        <taxon>Bacteria</taxon>
        <taxon>Bacillati</taxon>
        <taxon>Actinomycetota</taxon>
        <taxon>Actinomycetes</taxon>
        <taxon>Mycobacteriales</taxon>
        <taxon>Nocardiaceae</taxon>
        <taxon>Nocardia</taxon>
    </lineage>
</organism>
<evidence type="ECO:0000313" key="2">
    <source>
        <dbReference type="EMBL" id="NKY57471.1"/>
    </source>
</evidence>
<gene>
    <name evidence="2" type="ORF">HGA15_15190</name>
</gene>
<dbReference type="Proteomes" id="UP000570678">
    <property type="component" value="Unassembled WGS sequence"/>
</dbReference>
<name>A0A846YI22_9NOCA</name>